<feature type="repeat" description="TPR" evidence="4">
    <location>
        <begin position="74"/>
        <end position="107"/>
    </location>
</feature>
<dbReference type="Gene3D" id="1.25.40.10">
    <property type="entry name" value="Tetratricopeptide repeat domain"/>
    <property type="match status" value="1"/>
</dbReference>
<dbReference type="GO" id="GO:0032259">
    <property type="term" value="P:methylation"/>
    <property type="evidence" value="ECO:0007669"/>
    <property type="project" value="UniProtKB-KW"/>
</dbReference>
<dbReference type="InterPro" id="IPR052097">
    <property type="entry name" value="SET-MYND_domain_protein"/>
</dbReference>
<name>A0ABD0KH45_9CAEN</name>
<dbReference type="SMART" id="SM00028">
    <property type="entry name" value="TPR"/>
    <property type="match status" value="2"/>
</dbReference>
<dbReference type="CDD" id="cd10536">
    <property type="entry name" value="SET_SMYD4"/>
    <property type="match status" value="1"/>
</dbReference>
<dbReference type="SUPFAM" id="SSF48452">
    <property type="entry name" value="TPR-like"/>
    <property type="match status" value="1"/>
</dbReference>
<feature type="domain" description="SET" evidence="5">
    <location>
        <begin position="231"/>
        <end position="530"/>
    </location>
</feature>
<dbReference type="PROSITE" id="PS50280">
    <property type="entry name" value="SET"/>
    <property type="match status" value="1"/>
</dbReference>
<keyword evidence="3" id="KW-0949">S-adenosyl-L-methionine</keyword>
<keyword evidence="1" id="KW-0489">Methyltransferase</keyword>
<evidence type="ECO:0000256" key="4">
    <source>
        <dbReference type="PROSITE-ProRule" id="PRU00339"/>
    </source>
</evidence>
<accession>A0ABD0KH45</accession>
<protein>
    <recommendedName>
        <fullName evidence="5">SET domain-containing protein</fullName>
    </recommendedName>
</protein>
<organism evidence="6 7">
    <name type="scientific">Batillaria attramentaria</name>
    <dbReference type="NCBI Taxonomy" id="370345"/>
    <lineage>
        <taxon>Eukaryota</taxon>
        <taxon>Metazoa</taxon>
        <taxon>Spiralia</taxon>
        <taxon>Lophotrochozoa</taxon>
        <taxon>Mollusca</taxon>
        <taxon>Gastropoda</taxon>
        <taxon>Caenogastropoda</taxon>
        <taxon>Sorbeoconcha</taxon>
        <taxon>Cerithioidea</taxon>
        <taxon>Batillariidae</taxon>
        <taxon>Batillaria</taxon>
    </lineage>
</organism>
<dbReference type="PANTHER" id="PTHR46165:SF7">
    <property type="entry name" value="SET AND MYND DOMAIN-CONTAINING PROTEIN 4"/>
    <property type="match status" value="1"/>
</dbReference>
<evidence type="ECO:0000313" key="7">
    <source>
        <dbReference type="Proteomes" id="UP001519460"/>
    </source>
</evidence>
<comment type="caution">
    <text evidence="6">The sequence shown here is derived from an EMBL/GenBank/DDBJ whole genome shotgun (WGS) entry which is preliminary data.</text>
</comment>
<evidence type="ECO:0000259" key="5">
    <source>
        <dbReference type="PROSITE" id="PS50280"/>
    </source>
</evidence>
<dbReference type="AlphaFoldDB" id="A0ABD0KH45"/>
<dbReference type="PANTHER" id="PTHR46165">
    <property type="entry name" value="SET AND MYND DOMAIN-CONTAINING PROTEIN 4"/>
    <property type="match status" value="1"/>
</dbReference>
<dbReference type="InterPro" id="IPR044421">
    <property type="entry name" value="SMYD4_SET"/>
</dbReference>
<evidence type="ECO:0000256" key="2">
    <source>
        <dbReference type="ARBA" id="ARBA00022679"/>
    </source>
</evidence>
<keyword evidence="4" id="KW-0802">TPR repeat</keyword>
<dbReference type="Pfam" id="PF00856">
    <property type="entry name" value="SET"/>
    <property type="match status" value="1"/>
</dbReference>
<dbReference type="Gene3D" id="6.10.140.2220">
    <property type="match status" value="1"/>
</dbReference>
<evidence type="ECO:0000256" key="1">
    <source>
        <dbReference type="ARBA" id="ARBA00022603"/>
    </source>
</evidence>
<gene>
    <name evidence="6" type="ORF">BaRGS_00022373</name>
</gene>
<dbReference type="InterPro" id="IPR011990">
    <property type="entry name" value="TPR-like_helical_dom_sf"/>
</dbReference>
<sequence>MSETGASKPVITTDTLTANIENKLKDCGKWEQFTANLGACQTDYDRITLLTSTPEVNDMIIPQFFRQEKSIEEAEKLRTAGNQHFKSAHYDKALGCYSQAIQYAPPASAENDNSSVLALCFGNRSAAFFYLKQFHLCLIDIENALEAGFPVSLMHKLLDRKGKCCLFMKRKHEAIAAFEQAKETLQNAAGVQDKGKQDMAFLMDQFIKKCRSLPEEKSEDEAVEFVHTPLPTLTASSHQIPCAADFLTLQNHETRGRGLYAKRDIKVGEVLIIEKPYASVVLSDRTLTHCHHCCVRCFVPLPCEKCVDVVFCSRQCRQAAVESYHSTECQLMSCFHGGDVRLGHLAYKMVAKAGYDYLMSQRDALEYPPQKDPGQFGLDEKGVYDSENYATMYHLVGHSDKHTVKCIFSRAVKAIFLLRCLEQTSFFPALDDRPDSAEKRRVDACYIGSHILRHLQMLPCNAHEVSELGINWEEPSASPTLEIGSAIYPVLSLINHSCDPSVVRHSYADVCVVRAIRSIPAGEEIYDNYGALHPVMDYAARQKHLKKQYFFDCACEACVKNWPLYIDIPRDSVNFYCENCRGRVPVPAIANANSLDTMACLDCGKKQNIRGHILKVGSLERSFQEALHKVIFSLDVEGDALQHLVHFLRVVDKYVHRPFSSHNDCQEAIKLCYAYKGNAYPRTKRSGNRLP</sequence>
<dbReference type="GO" id="GO:0008168">
    <property type="term" value="F:methyltransferase activity"/>
    <property type="evidence" value="ECO:0007669"/>
    <property type="project" value="UniProtKB-KW"/>
</dbReference>
<dbReference type="InterPro" id="IPR001214">
    <property type="entry name" value="SET_dom"/>
</dbReference>
<proteinExistence type="predicted"/>
<dbReference type="PROSITE" id="PS50005">
    <property type="entry name" value="TPR"/>
    <property type="match status" value="1"/>
</dbReference>
<dbReference type="InterPro" id="IPR046341">
    <property type="entry name" value="SET_dom_sf"/>
</dbReference>
<dbReference type="Proteomes" id="UP001519460">
    <property type="component" value="Unassembled WGS sequence"/>
</dbReference>
<keyword evidence="2" id="KW-0808">Transferase</keyword>
<reference evidence="6 7" key="1">
    <citation type="journal article" date="2023" name="Sci. Data">
        <title>Genome assembly of the Korean intertidal mud-creeper Batillaria attramentaria.</title>
        <authorList>
            <person name="Patra A.K."/>
            <person name="Ho P.T."/>
            <person name="Jun S."/>
            <person name="Lee S.J."/>
            <person name="Kim Y."/>
            <person name="Won Y.J."/>
        </authorList>
    </citation>
    <scope>NUCLEOTIDE SEQUENCE [LARGE SCALE GENOMIC DNA]</scope>
    <source>
        <strain evidence="6">Wonlab-2016</strain>
    </source>
</reference>
<dbReference type="Gene3D" id="1.10.220.160">
    <property type="match status" value="1"/>
</dbReference>
<evidence type="ECO:0000256" key="3">
    <source>
        <dbReference type="ARBA" id="ARBA00022691"/>
    </source>
</evidence>
<evidence type="ECO:0000313" key="6">
    <source>
        <dbReference type="EMBL" id="KAK7486449.1"/>
    </source>
</evidence>
<dbReference type="SUPFAM" id="SSF82199">
    <property type="entry name" value="SET domain"/>
    <property type="match status" value="1"/>
</dbReference>
<dbReference type="Gene3D" id="2.170.270.10">
    <property type="entry name" value="SET domain"/>
    <property type="match status" value="1"/>
</dbReference>
<keyword evidence="7" id="KW-1185">Reference proteome</keyword>
<dbReference type="InterPro" id="IPR019734">
    <property type="entry name" value="TPR_rpt"/>
</dbReference>
<dbReference type="EMBL" id="JACVVK020000179">
    <property type="protein sequence ID" value="KAK7486449.1"/>
    <property type="molecule type" value="Genomic_DNA"/>
</dbReference>